<dbReference type="Proteomes" id="UP001586593">
    <property type="component" value="Unassembled WGS sequence"/>
</dbReference>
<evidence type="ECO:0000256" key="1">
    <source>
        <dbReference type="ARBA" id="ARBA00004141"/>
    </source>
</evidence>
<keyword evidence="4 6" id="KW-1133">Transmembrane helix</keyword>
<proteinExistence type="inferred from homology"/>
<evidence type="ECO:0000313" key="8">
    <source>
        <dbReference type="Proteomes" id="UP001586593"/>
    </source>
</evidence>
<comment type="similarity">
    <text evidence="2">Belongs to the TDE1 family.</text>
</comment>
<keyword evidence="8" id="KW-1185">Reference proteome</keyword>
<keyword evidence="3 6" id="KW-0812">Transmembrane</keyword>
<evidence type="ECO:0000256" key="6">
    <source>
        <dbReference type="SAM" id="Phobius"/>
    </source>
</evidence>
<comment type="subcellular location">
    <subcellularLocation>
        <location evidence="1">Membrane</location>
        <topology evidence="1">Multi-pass membrane protein</topology>
    </subcellularLocation>
</comment>
<dbReference type="EMBL" id="JAZHXJ010002433">
    <property type="protein sequence ID" value="KAL1838720.1"/>
    <property type="molecule type" value="Genomic_DNA"/>
</dbReference>
<keyword evidence="5 6" id="KW-0472">Membrane</keyword>
<accession>A0ABR3VAR1</accession>
<dbReference type="Pfam" id="PF03348">
    <property type="entry name" value="Serinc"/>
    <property type="match status" value="1"/>
</dbReference>
<feature type="transmembrane region" description="Helical" evidence="6">
    <location>
        <begin position="27"/>
        <end position="46"/>
    </location>
</feature>
<reference evidence="7 8" key="1">
    <citation type="journal article" date="2024" name="Commun. Biol.">
        <title>Comparative genomic analysis of thermophilic fungi reveals convergent evolutionary adaptations and gene losses.</title>
        <authorList>
            <person name="Steindorff A.S."/>
            <person name="Aguilar-Pontes M.V."/>
            <person name="Robinson A.J."/>
            <person name="Andreopoulos B."/>
            <person name="LaButti K."/>
            <person name="Kuo A."/>
            <person name="Mondo S."/>
            <person name="Riley R."/>
            <person name="Otillar R."/>
            <person name="Haridas S."/>
            <person name="Lipzen A."/>
            <person name="Grimwood J."/>
            <person name="Schmutz J."/>
            <person name="Clum A."/>
            <person name="Reid I.D."/>
            <person name="Moisan M.C."/>
            <person name="Butler G."/>
            <person name="Nguyen T.T.M."/>
            <person name="Dewar K."/>
            <person name="Conant G."/>
            <person name="Drula E."/>
            <person name="Henrissat B."/>
            <person name="Hansel C."/>
            <person name="Singer S."/>
            <person name="Hutchinson M.I."/>
            <person name="de Vries R.P."/>
            <person name="Natvig D.O."/>
            <person name="Powell A.J."/>
            <person name="Tsang A."/>
            <person name="Grigoriev I.V."/>
        </authorList>
    </citation>
    <scope>NUCLEOTIDE SEQUENCE [LARGE SCALE GENOMIC DNA]</scope>
    <source>
        <strain evidence="7 8">ATCC 24622</strain>
    </source>
</reference>
<evidence type="ECO:0000256" key="5">
    <source>
        <dbReference type="ARBA" id="ARBA00023136"/>
    </source>
</evidence>
<evidence type="ECO:0000313" key="7">
    <source>
        <dbReference type="EMBL" id="KAL1838720.1"/>
    </source>
</evidence>
<gene>
    <name evidence="7" type="ORF">VTK73DRAFT_4257</name>
</gene>
<sequence>MNYDDSSRDGDFATVGRTYGASWVKIVSSWVCYAMFLWTLVAPAVLPDRWPGLALFAVAKKRENIFIFHIRVVPSGIYVDGLFGSDGAMEVPFRLDREDRFFWTSSSVLFCSQLPMQVVVSVGAVFTSVV</sequence>
<evidence type="ECO:0000256" key="3">
    <source>
        <dbReference type="ARBA" id="ARBA00022692"/>
    </source>
</evidence>
<evidence type="ECO:0000256" key="4">
    <source>
        <dbReference type="ARBA" id="ARBA00022989"/>
    </source>
</evidence>
<dbReference type="InterPro" id="IPR005016">
    <property type="entry name" value="TDE1/TMS"/>
</dbReference>
<protein>
    <submittedName>
        <fullName evidence="7">Uncharacterized protein</fullName>
    </submittedName>
</protein>
<name>A0ABR3VAR1_9PEZI</name>
<organism evidence="7 8">
    <name type="scientific">Phialemonium thermophilum</name>
    <dbReference type="NCBI Taxonomy" id="223376"/>
    <lineage>
        <taxon>Eukaryota</taxon>
        <taxon>Fungi</taxon>
        <taxon>Dikarya</taxon>
        <taxon>Ascomycota</taxon>
        <taxon>Pezizomycotina</taxon>
        <taxon>Sordariomycetes</taxon>
        <taxon>Sordariomycetidae</taxon>
        <taxon>Cephalothecales</taxon>
        <taxon>Cephalothecaceae</taxon>
        <taxon>Phialemonium</taxon>
    </lineage>
</organism>
<evidence type="ECO:0000256" key="2">
    <source>
        <dbReference type="ARBA" id="ARBA00006665"/>
    </source>
</evidence>
<comment type="caution">
    <text evidence="7">The sequence shown here is derived from an EMBL/GenBank/DDBJ whole genome shotgun (WGS) entry which is preliminary data.</text>
</comment>